<reference evidence="2 3" key="1">
    <citation type="submission" date="2013-02" db="EMBL/GenBank/DDBJ databases">
        <title>The complete genome sequence of Corynebacterium callunae DSM 20147.</title>
        <authorList>
            <person name="Ruckert C."/>
            <person name="Albersmeier A."/>
            <person name="Kalinowski J."/>
        </authorList>
    </citation>
    <scope>NUCLEOTIDE SEQUENCE [LARGE SCALE GENOMIC DNA]</scope>
    <source>
        <strain evidence="2 3">DSM 20147</strain>
    </source>
</reference>
<feature type="transmembrane region" description="Helical" evidence="1">
    <location>
        <begin position="42"/>
        <end position="62"/>
    </location>
</feature>
<dbReference type="PATRIC" id="fig|1121353.3.peg.483"/>
<dbReference type="Proteomes" id="UP000011760">
    <property type="component" value="Chromosome"/>
</dbReference>
<evidence type="ECO:0000313" key="3">
    <source>
        <dbReference type="Proteomes" id="UP000011760"/>
    </source>
</evidence>
<dbReference type="EMBL" id="CP004354">
    <property type="protein sequence ID" value="AGG65917.1"/>
    <property type="molecule type" value="Genomic_DNA"/>
</dbReference>
<dbReference type="HOGENOM" id="CLU_2648324_0_0_11"/>
<sequence length="76" mass="8708">MGVSMAVLEWVAKVCWNLQIIILLLLCIAAGVQHLFMPSYSPYPILIWMAYMVAGMLVYQVYPRRSFRRSGSILAR</sequence>
<evidence type="ECO:0000313" key="2">
    <source>
        <dbReference type="EMBL" id="AGG65917.1"/>
    </source>
</evidence>
<organism evidence="2 3">
    <name type="scientific">Corynebacterium callunae DSM 20147</name>
    <dbReference type="NCBI Taxonomy" id="1121353"/>
    <lineage>
        <taxon>Bacteria</taxon>
        <taxon>Bacillati</taxon>
        <taxon>Actinomycetota</taxon>
        <taxon>Actinomycetes</taxon>
        <taxon>Mycobacteriales</taxon>
        <taxon>Corynebacteriaceae</taxon>
        <taxon>Corynebacterium</taxon>
    </lineage>
</organism>
<gene>
    <name evidence="2" type="ORF">H924_02315</name>
</gene>
<feature type="transmembrane region" description="Helical" evidence="1">
    <location>
        <begin position="14"/>
        <end position="36"/>
    </location>
</feature>
<dbReference type="AlphaFoldDB" id="M1US65"/>
<name>M1US65_9CORY</name>
<dbReference type="KEGG" id="ccn:H924_02315"/>
<keyword evidence="3" id="KW-1185">Reference proteome</keyword>
<dbReference type="STRING" id="1121353.H924_02315"/>
<proteinExistence type="predicted"/>
<keyword evidence="1" id="KW-0472">Membrane</keyword>
<keyword evidence="1" id="KW-1133">Transmembrane helix</keyword>
<protein>
    <submittedName>
        <fullName evidence="2">Uncharacterized protein</fullName>
    </submittedName>
</protein>
<evidence type="ECO:0000256" key="1">
    <source>
        <dbReference type="SAM" id="Phobius"/>
    </source>
</evidence>
<accession>M1US65</accession>
<keyword evidence="1" id="KW-0812">Transmembrane</keyword>